<proteinExistence type="predicted"/>
<dbReference type="Proteomes" id="UP000046395">
    <property type="component" value="Unassembled WGS sequence"/>
</dbReference>
<keyword evidence="1" id="KW-0732">Signal</keyword>
<name>A0A5S6R596_TRIMR</name>
<keyword evidence="2" id="KW-1185">Reference proteome</keyword>
<reference evidence="3" key="1">
    <citation type="submission" date="2019-12" db="UniProtKB">
        <authorList>
            <consortium name="WormBaseParasite"/>
        </authorList>
    </citation>
    <scope>IDENTIFICATION</scope>
</reference>
<feature type="signal peptide" evidence="1">
    <location>
        <begin position="1"/>
        <end position="26"/>
    </location>
</feature>
<accession>A0A5S6R596</accession>
<dbReference type="GO" id="GO:1990834">
    <property type="term" value="P:response to odorant"/>
    <property type="evidence" value="ECO:0007669"/>
    <property type="project" value="TreeGrafter"/>
</dbReference>
<feature type="chain" id="PRO_5024275100" evidence="1">
    <location>
        <begin position="27"/>
        <end position="216"/>
    </location>
</feature>
<dbReference type="AlphaFoldDB" id="A0A5S6R596"/>
<evidence type="ECO:0000313" key="3">
    <source>
        <dbReference type="WBParaSite" id="TMUE_3000014382.1"/>
    </source>
</evidence>
<dbReference type="GO" id="GO:0030424">
    <property type="term" value="C:axon"/>
    <property type="evidence" value="ECO:0007669"/>
    <property type="project" value="TreeGrafter"/>
</dbReference>
<dbReference type="WBParaSite" id="TMUE_3000014382.1">
    <property type="protein sequence ID" value="TMUE_3000014382.1"/>
    <property type="gene ID" value="WBGene00290065"/>
</dbReference>
<dbReference type="GO" id="GO:0042048">
    <property type="term" value="P:olfactory behavior"/>
    <property type="evidence" value="ECO:0007669"/>
    <property type="project" value="TreeGrafter"/>
</dbReference>
<sequence>MAPCERRRVEQVLWCCLLLTHRLALAKSGTPVRRGSFWSPTREDDDWHTLPGRLCFSCASENYKSHWDVFKRSIRRPSNFTVLCRQPRHAPFLALETCSGPCATIIEDDYIFGVQVDHSYIRGCADSLFLVERKDFIPQAMVASENFCNLLPRQMLFPNDQRQDESVMVCFCANDRCNVYPDQAEPSGSSAVSLYKCGNQVVPFLLAYGLITGFSS</sequence>
<dbReference type="GO" id="GO:0043025">
    <property type="term" value="C:neuronal cell body"/>
    <property type="evidence" value="ECO:0007669"/>
    <property type="project" value="TreeGrafter"/>
</dbReference>
<organism evidence="2 3">
    <name type="scientific">Trichuris muris</name>
    <name type="common">Mouse whipworm</name>
    <dbReference type="NCBI Taxonomy" id="70415"/>
    <lineage>
        <taxon>Eukaryota</taxon>
        <taxon>Metazoa</taxon>
        <taxon>Ecdysozoa</taxon>
        <taxon>Nematoda</taxon>
        <taxon>Enoplea</taxon>
        <taxon>Dorylaimia</taxon>
        <taxon>Trichinellida</taxon>
        <taxon>Trichuridae</taxon>
        <taxon>Trichuris</taxon>
    </lineage>
</organism>
<dbReference type="Pfam" id="PF06579">
    <property type="entry name" value="Ly-6_related"/>
    <property type="match status" value="1"/>
</dbReference>
<evidence type="ECO:0000256" key="1">
    <source>
        <dbReference type="SAM" id="SignalP"/>
    </source>
</evidence>
<dbReference type="STRING" id="70415.A0A5S6R596"/>
<dbReference type="PANTHER" id="PTHR34722">
    <property type="entry name" value="HOMOLOG OF ODR-2 (TWO)-RELATED"/>
    <property type="match status" value="1"/>
</dbReference>
<dbReference type="InterPro" id="IPR010558">
    <property type="entry name" value="Ly-6-related"/>
</dbReference>
<protein>
    <submittedName>
        <fullName evidence="3">TGF-beta family profile domain-containing protein</fullName>
    </submittedName>
</protein>
<evidence type="ECO:0000313" key="2">
    <source>
        <dbReference type="Proteomes" id="UP000046395"/>
    </source>
</evidence>